<name>A0A7W8A836_9ACTN</name>
<organism evidence="1 2">
    <name type="scientific">Nonomuraea endophytica</name>
    <dbReference type="NCBI Taxonomy" id="714136"/>
    <lineage>
        <taxon>Bacteria</taxon>
        <taxon>Bacillati</taxon>
        <taxon>Actinomycetota</taxon>
        <taxon>Actinomycetes</taxon>
        <taxon>Streptosporangiales</taxon>
        <taxon>Streptosporangiaceae</taxon>
        <taxon>Nonomuraea</taxon>
    </lineage>
</organism>
<proteinExistence type="predicted"/>
<evidence type="ECO:0000313" key="1">
    <source>
        <dbReference type="EMBL" id="MBB5081283.1"/>
    </source>
</evidence>
<protein>
    <submittedName>
        <fullName evidence="1">Uncharacterized protein</fullName>
    </submittedName>
</protein>
<evidence type="ECO:0000313" key="2">
    <source>
        <dbReference type="Proteomes" id="UP000568380"/>
    </source>
</evidence>
<sequence>MTAVVWSNLIRPLESNWPCAAPGCADPAEVAITADGWRYGLCWADAERYPSFDPELLDNRTAAASSETPPLPTP</sequence>
<keyword evidence="2" id="KW-1185">Reference proteome</keyword>
<dbReference type="Proteomes" id="UP000568380">
    <property type="component" value="Unassembled WGS sequence"/>
</dbReference>
<gene>
    <name evidence="1" type="ORF">HNR40_006778</name>
</gene>
<dbReference type="AlphaFoldDB" id="A0A7W8A836"/>
<reference evidence="1 2" key="1">
    <citation type="submission" date="2020-08" db="EMBL/GenBank/DDBJ databases">
        <title>Genomic Encyclopedia of Type Strains, Phase IV (KMG-IV): sequencing the most valuable type-strain genomes for metagenomic binning, comparative biology and taxonomic classification.</title>
        <authorList>
            <person name="Goeker M."/>
        </authorList>
    </citation>
    <scope>NUCLEOTIDE SEQUENCE [LARGE SCALE GENOMIC DNA]</scope>
    <source>
        <strain evidence="1 2">DSM 45385</strain>
    </source>
</reference>
<comment type="caution">
    <text evidence="1">The sequence shown here is derived from an EMBL/GenBank/DDBJ whole genome shotgun (WGS) entry which is preliminary data.</text>
</comment>
<accession>A0A7W8A836</accession>
<dbReference type="RefSeq" id="WP_184968511.1">
    <property type="nucleotide sequence ID" value="NZ_JACHIN010000010.1"/>
</dbReference>
<dbReference type="EMBL" id="JACHIN010000010">
    <property type="protein sequence ID" value="MBB5081283.1"/>
    <property type="molecule type" value="Genomic_DNA"/>
</dbReference>